<dbReference type="SMART" id="SM01260">
    <property type="entry name" value="LANC_like"/>
    <property type="match status" value="1"/>
</dbReference>
<accession>A0ABZ2LPF3</accession>
<dbReference type="InterPro" id="IPR007822">
    <property type="entry name" value="LANC-like"/>
</dbReference>
<dbReference type="Proteomes" id="UP001370348">
    <property type="component" value="Chromosome"/>
</dbReference>
<dbReference type="RefSeq" id="WP_394820681.1">
    <property type="nucleotide sequence ID" value="NZ_CP089984.1"/>
</dbReference>
<protein>
    <submittedName>
        <fullName evidence="2">Type 2 lantipeptide synthetase LanM family protein</fullName>
    </submittedName>
</protein>
<sequence>MNDTDMQSMDRTGEQVIPWQLAATPHERLAKGLGVASADGTAESRYAYWRQLGWVQAHPERAPARFAALGLDEPEFISMFGEEKSALAERLGPAPAWFHSACTALASHAASLPRTSANENANQDQNQNESEGEADFLSLVAPLIEHAQNELAERLEALLGREGVPVELMPLASLADTPPEERIWDAVYKTLVLELKVAELNGKLQTQDPEARLAEFVRSLEEPGGRTQLWAEYPVLVRYVVGILDQWVRRSAEVAERWIGDWNLLIASGLLPESPGELLELSVGQGDVHRDGQSVAIATFERAKLVYKPRSLAPEAVVNRLIGWFNERAPAYDLRPLHLLDRGSYGWTEFLAHEPCTDDEQLRGFYWRAGAMLALLHVLWGIDFHRENLIAHGAYPVAIDCEVLCHITETDITGVPGPRNLEPADAFLADSVVRVGLLPVPFVFQDDQSKWQRSDLSALSGAAGQSTPITAPTLVVEDGELRVRNRRGEMEATQNLPSDSSATAFTPEVVDGFETAYRELAQGRDELLAPGELLDWLRGVELRLLLRPTMYYERVLLDSLHPDFMRDAMDRSICLDRLFAKGHVPGMASVAEDEIRQLVTGNIPFFTFRPESPDLVLESGERVPSFLPRVPLACVEQRLRDLSDDDMGRQRHLIELTLACFDPESMPRPSRAPVATSTLALPGELRAVAVRIGETVMRKKLERGGRAGWVFAKNLHDEIWTPGPVGADLYDGLPGIGLFLAALGRATSHPGALRTATQIGDQLVDVVRPILDDAGKSKPAQVEWPVGAFSGAGGILYFLGNLTRLANESRWLPCIASLVAWIERHCPSDPHLDVISGSAGALLALLSVRDLVNVEAAACAAVARLTSSQSASGEHAGGWQSAAAPRPLAGMGHGAGGIALALAQWNAVRPSHGVSHAVASALAFEETLFDDAECNWRDARSEEREFMAGWCHGAPGIALARLALPSSGRCDERLERALQSALRHTGVAGSTFEGAPNDGLCHGDLGNLEILRLASPHLAGAIETNALLRCYRAVLDRSHRDGWRSGDPLGVENPGLMNGLAGMGLSLLSAATWAESEGAANTPSALLLQPLQ</sequence>
<name>A0ABZ2LPF3_9BACT</name>
<dbReference type="PRINTS" id="PR01950">
    <property type="entry name" value="LANCSUPER"/>
</dbReference>
<keyword evidence="3" id="KW-1185">Reference proteome</keyword>
<evidence type="ECO:0000313" key="2">
    <source>
        <dbReference type="EMBL" id="WXB11066.1"/>
    </source>
</evidence>
<organism evidence="2 3">
    <name type="scientific">Pendulispora albinea</name>
    <dbReference type="NCBI Taxonomy" id="2741071"/>
    <lineage>
        <taxon>Bacteria</taxon>
        <taxon>Pseudomonadati</taxon>
        <taxon>Myxococcota</taxon>
        <taxon>Myxococcia</taxon>
        <taxon>Myxococcales</taxon>
        <taxon>Sorangiineae</taxon>
        <taxon>Pendulisporaceae</taxon>
        <taxon>Pendulispora</taxon>
    </lineage>
</organism>
<dbReference type="InterPro" id="IPR012341">
    <property type="entry name" value="6hp_glycosidase-like_sf"/>
</dbReference>
<dbReference type="NCBIfam" id="TIGR03897">
    <property type="entry name" value="lanti_2_LanM"/>
    <property type="match status" value="1"/>
</dbReference>
<dbReference type="PIRSF" id="PIRSF037228">
    <property type="entry name" value="Lant_mod_RumM"/>
    <property type="match status" value="1"/>
</dbReference>
<gene>
    <name evidence="2" type="ORF">LZC94_24670</name>
</gene>
<reference evidence="2 3" key="1">
    <citation type="submission" date="2021-12" db="EMBL/GenBank/DDBJ databases">
        <title>Discovery of the Pendulisporaceae a myxobacterial family with distinct sporulation behavior and unique specialized metabolism.</title>
        <authorList>
            <person name="Garcia R."/>
            <person name="Popoff A."/>
            <person name="Bader C.D."/>
            <person name="Loehr J."/>
            <person name="Walesch S."/>
            <person name="Walt C."/>
            <person name="Boldt J."/>
            <person name="Bunk B."/>
            <person name="Haeckl F.J.F.P.J."/>
            <person name="Gunesch A.P."/>
            <person name="Birkelbach J."/>
            <person name="Nuebel U."/>
            <person name="Pietschmann T."/>
            <person name="Bach T."/>
            <person name="Mueller R."/>
        </authorList>
    </citation>
    <scope>NUCLEOTIDE SEQUENCE [LARGE SCALE GENOMIC DNA]</scope>
    <source>
        <strain evidence="2 3">MSr11954</strain>
    </source>
</reference>
<dbReference type="Pfam" id="PF13575">
    <property type="entry name" value="DUF4135"/>
    <property type="match status" value="1"/>
</dbReference>
<proteinExistence type="predicted"/>
<dbReference type="PRINTS" id="PR01955">
    <property type="entry name" value="LANCFRANKIA"/>
</dbReference>
<dbReference type="CDD" id="cd04792">
    <property type="entry name" value="LanM-like"/>
    <property type="match status" value="1"/>
</dbReference>
<dbReference type="EMBL" id="CP089984">
    <property type="protein sequence ID" value="WXB11066.1"/>
    <property type="molecule type" value="Genomic_DNA"/>
</dbReference>
<dbReference type="SUPFAM" id="SSF158745">
    <property type="entry name" value="LanC-like"/>
    <property type="match status" value="1"/>
</dbReference>
<feature type="domain" description="Lantibiotic biosynthesis protein dehydration" evidence="1">
    <location>
        <begin position="233"/>
        <end position="608"/>
    </location>
</feature>
<dbReference type="InterPro" id="IPR025410">
    <property type="entry name" value="Lant_dehyd"/>
</dbReference>
<dbReference type="Pfam" id="PF05147">
    <property type="entry name" value="LANC_like"/>
    <property type="match status" value="1"/>
</dbReference>
<dbReference type="InterPro" id="IPR017146">
    <property type="entry name" value="Lanti_2_LanM"/>
</dbReference>
<evidence type="ECO:0000313" key="3">
    <source>
        <dbReference type="Proteomes" id="UP001370348"/>
    </source>
</evidence>
<dbReference type="Gene3D" id="1.50.10.10">
    <property type="match status" value="1"/>
</dbReference>
<evidence type="ECO:0000259" key="1">
    <source>
        <dbReference type="Pfam" id="PF13575"/>
    </source>
</evidence>